<evidence type="ECO:0000313" key="1">
    <source>
        <dbReference type="EMBL" id="MBR0667181.1"/>
    </source>
</evidence>
<dbReference type="InterPro" id="IPR010037">
    <property type="entry name" value="FkbH_domain"/>
</dbReference>
<name>A0ABS5F3T7_9PROT</name>
<dbReference type="InterPro" id="IPR023214">
    <property type="entry name" value="HAD_sf"/>
</dbReference>
<dbReference type="RefSeq" id="WP_211854961.1">
    <property type="nucleotide sequence ID" value="NZ_JAAGBB010000031.1"/>
</dbReference>
<dbReference type="NCBIfam" id="TIGR01681">
    <property type="entry name" value="HAD-SF-IIIC"/>
    <property type="match status" value="1"/>
</dbReference>
<dbReference type="InterPro" id="IPR010033">
    <property type="entry name" value="HAD_SF_ppase_IIIC"/>
</dbReference>
<dbReference type="EMBL" id="JAAGBB010000031">
    <property type="protein sequence ID" value="MBR0667181.1"/>
    <property type="molecule type" value="Genomic_DNA"/>
</dbReference>
<dbReference type="Gene3D" id="3.40.50.1000">
    <property type="entry name" value="HAD superfamily/HAD-like"/>
    <property type="match status" value="1"/>
</dbReference>
<evidence type="ECO:0000313" key="2">
    <source>
        <dbReference type="Proteomes" id="UP001196870"/>
    </source>
</evidence>
<dbReference type="InterPro" id="IPR036412">
    <property type="entry name" value="HAD-like_sf"/>
</dbReference>
<reference evidence="2" key="1">
    <citation type="journal article" date="2021" name="Syst. Appl. Microbiol.">
        <title>Roseomonas hellenica sp. nov., isolated from roots of wild-growing Alkanna tinctoria.</title>
        <authorList>
            <person name="Rat A."/>
            <person name="Naranjo H.D."/>
            <person name="Lebbe L."/>
            <person name="Cnockaert M."/>
            <person name="Krigas N."/>
            <person name="Grigoriadou K."/>
            <person name="Maloupa E."/>
            <person name="Willems A."/>
        </authorList>
    </citation>
    <scope>NUCLEOTIDE SEQUENCE [LARGE SCALE GENOMIC DNA]</scope>
    <source>
        <strain evidence="2">LMG 31523</strain>
    </source>
</reference>
<keyword evidence="2" id="KW-1185">Reference proteome</keyword>
<dbReference type="Proteomes" id="UP001196870">
    <property type="component" value="Unassembled WGS sequence"/>
</dbReference>
<sequence length="613" mass="66305">MLNPEDIAKEVATLRQRLAGPKLTLADVTACGQAANRLAEAAEAAAQPVERIALAGDTTLDLLAQAVACALLQEGMLARIFVAPIGTGTQQILDSGSDLHAFRPGMVLLVPDWRSAIAPLPTDSMAAAAAADAAQIDMYRSLWGTLTARRYRVLQQTLVPPPWTLRGVADRRSPASVVRRVEALNEALIDASDGQVTWLEADRMAAQVGLHAWSAPRFHHAAKLGFDPRFLVDYLPWFRGAWRAATGRAKKVLVVDLDDTLWGGTIGDLGVDAVALGPAHGAAGEAFASWQDYLAMLGRRGVILAVCSKNAPEHALAGFDHPHAALRRDDFASCVCSWDDKATGLRRIAAELSLGVDALVFADDNPAETALVRQVLPEVETVDLGVDPAQFVQRLEAGHWFDLQALTEADLHRRAAYAGRRLALETRTSTADLSSYLSGLQMAGRLDPALVKDLPRIAQLELKTNQFNLTTRRYSQAELATFAAREDRLLLTFSLRDRFANHGLTAAIVAAAEGDTLRIDSWVMSCRIFSRSAEQFIIVRLAELARSRGIGTLIGEYAPTARNDVVADLYPRLGFSPSGSGGLWLRPLDRPLDDLACWIAVESDPATHLDSNG</sequence>
<gene>
    <name evidence="1" type="ORF">GXW71_22670</name>
</gene>
<organism evidence="1 2">
    <name type="scientific">Plastoroseomonas hellenica</name>
    <dbReference type="NCBI Taxonomy" id="2687306"/>
    <lineage>
        <taxon>Bacteria</taxon>
        <taxon>Pseudomonadati</taxon>
        <taxon>Pseudomonadota</taxon>
        <taxon>Alphaproteobacteria</taxon>
        <taxon>Acetobacterales</taxon>
        <taxon>Acetobacteraceae</taxon>
        <taxon>Plastoroseomonas</taxon>
    </lineage>
</organism>
<proteinExistence type="predicted"/>
<comment type="caution">
    <text evidence="1">The sequence shown here is derived from an EMBL/GenBank/DDBJ whole genome shotgun (WGS) entry which is preliminary data.</text>
</comment>
<dbReference type="SUPFAM" id="SSF56784">
    <property type="entry name" value="HAD-like"/>
    <property type="match status" value="1"/>
</dbReference>
<dbReference type="NCBIfam" id="TIGR01686">
    <property type="entry name" value="FkbH"/>
    <property type="match status" value="1"/>
</dbReference>
<dbReference type="InterPro" id="IPR036514">
    <property type="entry name" value="SGNH_hydro_sf"/>
</dbReference>
<dbReference type="Gene3D" id="3.40.50.1110">
    <property type="entry name" value="SGNH hydrolase"/>
    <property type="match status" value="1"/>
</dbReference>
<protein>
    <submittedName>
        <fullName evidence="1">HAD-IIIC family phosphatase</fullName>
    </submittedName>
</protein>
<accession>A0ABS5F3T7</accession>